<dbReference type="InterPro" id="IPR007111">
    <property type="entry name" value="NACHT_NTPase"/>
</dbReference>
<protein>
    <submittedName>
        <fullName evidence="2">NACHT, LRR and PYD domains-containing protein 3</fullName>
    </submittedName>
</protein>
<dbReference type="Proteomes" id="UP001152320">
    <property type="component" value="Unassembled WGS sequence"/>
</dbReference>
<dbReference type="PANTHER" id="PTHR46312:SF2">
    <property type="entry name" value="NUCLEOTIDE-BINDING OLIGOMERIZATION DOMAIN-CONTAINING PROTEIN 2-LIKE"/>
    <property type="match status" value="1"/>
</dbReference>
<evidence type="ECO:0000313" key="2">
    <source>
        <dbReference type="EMBL" id="KAJ8018048.1"/>
    </source>
</evidence>
<name>A0A9Q1BAC0_HOLLE</name>
<evidence type="ECO:0000313" key="3">
    <source>
        <dbReference type="Proteomes" id="UP001152320"/>
    </source>
</evidence>
<reference evidence="2" key="1">
    <citation type="submission" date="2021-10" db="EMBL/GenBank/DDBJ databases">
        <title>Tropical sea cucumber genome reveals ecological adaptation and Cuvierian tubules defense mechanism.</title>
        <authorList>
            <person name="Chen T."/>
        </authorList>
    </citation>
    <scope>NUCLEOTIDE SEQUENCE</scope>
    <source>
        <strain evidence="2">Nanhai2018</strain>
        <tissue evidence="2">Muscle</tissue>
    </source>
</reference>
<keyword evidence="3" id="KW-1185">Reference proteome</keyword>
<proteinExistence type="predicted"/>
<sequence length="648" mass="74093">MAEAADNQRVGQRVTMQTFDFGFGKFQVDLSSYLSQDSVEKLATIFRFPPAKFDRIRGNSLEFVRLLEENGIITSTDISALTNALRSIDQGGIASKVQRSFEENQRRDPSVPGLVTFELQREHSILVNALKEVYRKRYSGVKPIPFLHDTWRCVNDIFVESKIEVLDNSKSKEDPTRWSSIKSRHEIFTDPTFDRHITIEGEPGFGKSTLLLQQAYDWCTSSTESPLNNSYIFILLRLKDVTDTPNVYDAIKMMLPEDLPITREDIKAIVTSGHWKLVLALDGYDEYSGMENTSSDINKIIDGRMLTACIIIITTRPSCLPKLQSPTVTHCKLTGFDHGMQEEYIDKAITSHAASRGMKELIMRKLKENVVLSDICQVPLFFATFAHMNTIGAEYQELSSVTSYFTFMLASFLGHLENKAMKFRRGQRRSIEHPSQRFQIAKLAFDGLISEEHKLLWRQDELVKILQPPCYNRYIDAGILLEEEHGGYKMTAGQHADDQIEITTYVRFFHKTFQEFYAAHYIAHLADTQDVDTLKTTLAKFDLYNYQYVMRFACGLKANAARVIQEYLSNLGKDGRTFSILCIMEQEAGVVDSTISQLCSKEVTIRLWDSKLLQRSNIQLLQTASQRNVTGAEFTDSMPEYRMNDELH</sequence>
<dbReference type="Gene3D" id="1.10.533.10">
    <property type="entry name" value="Death Domain, Fas"/>
    <property type="match status" value="1"/>
</dbReference>
<dbReference type="InterPro" id="IPR011029">
    <property type="entry name" value="DEATH-like_dom_sf"/>
</dbReference>
<dbReference type="Gene3D" id="3.40.50.300">
    <property type="entry name" value="P-loop containing nucleotide triphosphate hydrolases"/>
    <property type="match status" value="1"/>
</dbReference>
<dbReference type="OrthoDB" id="427518at2759"/>
<dbReference type="AlphaFoldDB" id="A0A9Q1BAC0"/>
<organism evidence="2 3">
    <name type="scientific">Holothuria leucospilota</name>
    <name type="common">Black long sea cucumber</name>
    <name type="synonym">Mertensiothuria leucospilota</name>
    <dbReference type="NCBI Taxonomy" id="206669"/>
    <lineage>
        <taxon>Eukaryota</taxon>
        <taxon>Metazoa</taxon>
        <taxon>Echinodermata</taxon>
        <taxon>Eleutherozoa</taxon>
        <taxon>Echinozoa</taxon>
        <taxon>Holothuroidea</taxon>
        <taxon>Aspidochirotacea</taxon>
        <taxon>Aspidochirotida</taxon>
        <taxon>Holothuriidae</taxon>
        <taxon>Holothuria</taxon>
    </lineage>
</organism>
<dbReference type="PANTHER" id="PTHR46312">
    <property type="entry name" value="NACHT DOMAIN-CONTAINING PROTEIN"/>
    <property type="match status" value="1"/>
</dbReference>
<dbReference type="SUPFAM" id="SSF52540">
    <property type="entry name" value="P-loop containing nucleoside triphosphate hydrolases"/>
    <property type="match status" value="1"/>
</dbReference>
<evidence type="ECO:0000259" key="1">
    <source>
        <dbReference type="PROSITE" id="PS50837"/>
    </source>
</evidence>
<dbReference type="EMBL" id="JAIZAY010000690">
    <property type="protein sequence ID" value="KAJ8018048.1"/>
    <property type="molecule type" value="Genomic_DNA"/>
</dbReference>
<feature type="domain" description="NACHT" evidence="1">
    <location>
        <begin position="195"/>
        <end position="318"/>
    </location>
</feature>
<comment type="caution">
    <text evidence="2">The sequence shown here is derived from an EMBL/GenBank/DDBJ whole genome shotgun (WGS) entry which is preliminary data.</text>
</comment>
<accession>A0A9Q1BAC0</accession>
<gene>
    <name evidence="2" type="ORF">HOLleu_44177</name>
</gene>
<dbReference type="Pfam" id="PF05729">
    <property type="entry name" value="NACHT"/>
    <property type="match status" value="1"/>
</dbReference>
<dbReference type="PROSITE" id="PS50837">
    <property type="entry name" value="NACHT"/>
    <property type="match status" value="1"/>
</dbReference>
<dbReference type="InterPro" id="IPR027417">
    <property type="entry name" value="P-loop_NTPase"/>
</dbReference>